<dbReference type="SUPFAM" id="SSF46785">
    <property type="entry name" value="Winged helix' DNA-binding domain"/>
    <property type="match status" value="1"/>
</dbReference>
<dbReference type="InterPro" id="IPR013196">
    <property type="entry name" value="HTH_11"/>
</dbReference>
<evidence type="ECO:0000256" key="1">
    <source>
        <dbReference type="ARBA" id="ARBA00023015"/>
    </source>
</evidence>
<dbReference type="Proteomes" id="UP001500121">
    <property type="component" value="Unassembled WGS sequence"/>
</dbReference>
<dbReference type="RefSeq" id="WP_345482424.1">
    <property type="nucleotide sequence ID" value="NZ_BAABLP010000010.1"/>
</dbReference>
<dbReference type="PANTHER" id="PTHR34580:SF3">
    <property type="entry name" value="PROTEIN PAFB"/>
    <property type="match status" value="1"/>
</dbReference>
<organism evidence="5 6">
    <name type="scientific">Amnibacterium soli</name>
    <dbReference type="NCBI Taxonomy" id="1282736"/>
    <lineage>
        <taxon>Bacteria</taxon>
        <taxon>Bacillati</taxon>
        <taxon>Actinomycetota</taxon>
        <taxon>Actinomycetes</taxon>
        <taxon>Micrococcales</taxon>
        <taxon>Microbacteriaceae</taxon>
        <taxon>Amnibacterium</taxon>
    </lineage>
</organism>
<dbReference type="InterPro" id="IPR026881">
    <property type="entry name" value="WYL_dom"/>
</dbReference>
<name>A0ABP8ZH97_9MICO</name>
<keyword evidence="1" id="KW-0805">Transcription regulation</keyword>
<accession>A0ABP8ZH97</accession>
<dbReference type="EMBL" id="BAABLP010000010">
    <property type="protein sequence ID" value="GAA4756807.1"/>
    <property type="molecule type" value="Genomic_DNA"/>
</dbReference>
<reference evidence="6" key="1">
    <citation type="journal article" date="2019" name="Int. J. Syst. Evol. Microbiol.">
        <title>The Global Catalogue of Microorganisms (GCM) 10K type strain sequencing project: providing services to taxonomists for standard genome sequencing and annotation.</title>
        <authorList>
            <consortium name="The Broad Institute Genomics Platform"/>
            <consortium name="The Broad Institute Genome Sequencing Center for Infectious Disease"/>
            <person name="Wu L."/>
            <person name="Ma J."/>
        </authorList>
    </citation>
    <scope>NUCLEOTIDE SEQUENCE [LARGE SCALE GENOMIC DNA]</scope>
    <source>
        <strain evidence="6">JCM 19015</strain>
    </source>
</reference>
<evidence type="ECO:0000313" key="5">
    <source>
        <dbReference type="EMBL" id="GAA4756807.1"/>
    </source>
</evidence>
<evidence type="ECO:0000256" key="3">
    <source>
        <dbReference type="ARBA" id="ARBA00023163"/>
    </source>
</evidence>
<keyword evidence="2" id="KW-0238">DNA-binding</keyword>
<dbReference type="InterPro" id="IPR036388">
    <property type="entry name" value="WH-like_DNA-bd_sf"/>
</dbReference>
<dbReference type="Gene3D" id="1.10.10.10">
    <property type="entry name" value="Winged helix-like DNA-binding domain superfamily/Winged helix DNA-binding domain"/>
    <property type="match status" value="1"/>
</dbReference>
<feature type="domain" description="HTH deoR-type" evidence="4">
    <location>
        <begin position="4"/>
        <end position="63"/>
    </location>
</feature>
<dbReference type="InterPro" id="IPR001034">
    <property type="entry name" value="DeoR_HTH"/>
</dbReference>
<dbReference type="Pfam" id="PF08279">
    <property type="entry name" value="HTH_11"/>
    <property type="match status" value="1"/>
</dbReference>
<evidence type="ECO:0000259" key="4">
    <source>
        <dbReference type="PROSITE" id="PS51000"/>
    </source>
</evidence>
<keyword evidence="3" id="KW-0804">Transcription</keyword>
<evidence type="ECO:0000256" key="2">
    <source>
        <dbReference type="ARBA" id="ARBA00023125"/>
    </source>
</evidence>
<dbReference type="PROSITE" id="PS00894">
    <property type="entry name" value="HTH_DEOR_1"/>
    <property type="match status" value="1"/>
</dbReference>
<proteinExistence type="predicted"/>
<dbReference type="Pfam" id="PF13280">
    <property type="entry name" value="WYL"/>
    <property type="match status" value="1"/>
</dbReference>
<sequence length="329" mass="35095">MADPSSRLLTLLSLLQVRRDWAGDVLADRLGISPRTVRRDVDRLRELGYRIESLRGPAGGYRLASGSELPPLLFDDDQAVAVALALAVAPASGADIAEAATRALATVRQVMPSRLRARIDSVEVVAAPGASVVDPDVLVAVSEATRQHEVLRFAYASPGEPGDGAPRRVEPHAVLARGGRWYLLAWDEDARSAADPEAAGDWRTFRIDRLAPSAPTRRTFRPRPIPGGDAARFVAARFKGSSTEDVWPCTGTAVVRLPVARVAPFVDPDAALEPLGPQRTRVTLGSWSWTALAARFAGFGAPFELVGPQALIDGGGELVGTLQRALDGH</sequence>
<dbReference type="InterPro" id="IPR018356">
    <property type="entry name" value="Tscrpt_reg_HTH_DeoR_CS"/>
</dbReference>
<protein>
    <submittedName>
        <fullName evidence="5">WYL domain-containing protein</fullName>
    </submittedName>
</protein>
<gene>
    <name evidence="5" type="ORF">GCM10025783_32700</name>
</gene>
<dbReference type="InterPro" id="IPR036390">
    <property type="entry name" value="WH_DNA-bd_sf"/>
</dbReference>
<dbReference type="PROSITE" id="PS52050">
    <property type="entry name" value="WYL"/>
    <property type="match status" value="1"/>
</dbReference>
<comment type="caution">
    <text evidence="5">The sequence shown here is derived from an EMBL/GenBank/DDBJ whole genome shotgun (WGS) entry which is preliminary data.</text>
</comment>
<dbReference type="InterPro" id="IPR051534">
    <property type="entry name" value="CBASS_pafABC_assoc_protein"/>
</dbReference>
<evidence type="ECO:0000313" key="6">
    <source>
        <dbReference type="Proteomes" id="UP001500121"/>
    </source>
</evidence>
<dbReference type="PROSITE" id="PS51000">
    <property type="entry name" value="HTH_DEOR_2"/>
    <property type="match status" value="1"/>
</dbReference>
<keyword evidence="6" id="KW-1185">Reference proteome</keyword>
<dbReference type="PANTHER" id="PTHR34580">
    <property type="match status" value="1"/>
</dbReference>